<name>B0C7W2_ACAM1</name>
<feature type="region of interest" description="Disordered" evidence="1">
    <location>
        <begin position="430"/>
        <end position="459"/>
    </location>
</feature>
<dbReference type="EMBL" id="CP000828">
    <property type="protein sequence ID" value="ABW26503.1"/>
    <property type="molecule type" value="Genomic_DNA"/>
</dbReference>
<dbReference type="Proteomes" id="UP000000268">
    <property type="component" value="Chromosome"/>
</dbReference>
<keyword evidence="2" id="KW-1133">Transmembrane helix</keyword>
<feature type="region of interest" description="Disordered" evidence="1">
    <location>
        <begin position="537"/>
        <end position="559"/>
    </location>
</feature>
<dbReference type="Gene3D" id="3.40.190.10">
    <property type="entry name" value="Periplasmic binding protein-like II"/>
    <property type="match status" value="1"/>
</dbReference>
<dbReference type="HOGENOM" id="CLU_524711_0_0_3"/>
<keyword evidence="2" id="KW-0472">Membrane</keyword>
<feature type="compositionally biased region" description="Low complexity" evidence="1">
    <location>
        <begin position="445"/>
        <end position="459"/>
    </location>
</feature>
<proteinExistence type="predicted"/>
<dbReference type="eggNOG" id="COG0715">
    <property type="taxonomic scope" value="Bacteria"/>
</dbReference>
<evidence type="ECO:0000313" key="4">
    <source>
        <dbReference type="Proteomes" id="UP000000268"/>
    </source>
</evidence>
<dbReference type="RefSeq" id="WP_012162032.1">
    <property type="nucleotide sequence ID" value="NC_009925.1"/>
</dbReference>
<accession>B0C7W2</accession>
<keyword evidence="2" id="KW-0812">Transmembrane</keyword>
<dbReference type="STRING" id="329726.AM1_1475"/>
<dbReference type="OrthoDB" id="524568at2"/>
<keyword evidence="4" id="KW-1185">Reference proteome</keyword>
<feature type="compositionally biased region" description="Polar residues" evidence="1">
    <location>
        <begin position="537"/>
        <end position="549"/>
    </location>
</feature>
<dbReference type="InterPro" id="IPR036737">
    <property type="entry name" value="OmpA-like_sf"/>
</dbReference>
<sequence>MATELDIERKAGDEGDRKYCWQCDFVTRMHMTKCIVCGAPLYDKPKHKRITQPQSNLPSDDKAKRPNKKTTVLLSFLLFAGAVSAAIALISPWKRATEPVASPGPANIEVLGDTFLGYSTLWDQDFQKKLKDAEITIGYADELDQETRSQKLSSGEVDFMVTTINQLFETPNTGKIVAMWDWTRGADRLVLNNKQFPQVTTIQGLNRAATQAAQQGELLSIIFAGNTPSEYLSILLADKSPDFALEKFNIIRVDDSSTAWQRFQNPKPGENIVAGIFWEPYVTQANRAGYIPSLSSAHVQRSIVDVVVASPQVLKEHPGKVQEFVKAYYEHISRRAIDKTAWRQQFENLGGLTASESLNFLQGVYFFDANCANHWMNGPTKLLRQRLNYTKQVLYGSGRLTATPNNVDQLYDGRFVAELATSDAAASCPALQSTAKPAPTPKPAPASSTPQQTEAKATTTTQTTIAIQFEVGAAQLNDQAKKSLDQVLDTANPDDTVRITATFADASSARALALLKSRATAVEQYVVDKLPTASVQTTLNSGGSESPNIRVSIGKGFTP</sequence>
<reference evidence="3 4" key="1">
    <citation type="journal article" date="2008" name="Proc. Natl. Acad. Sci. U.S.A.">
        <title>Niche adaptation and genome expansion in the chlorophyll d-producing cyanobacterium Acaryochloris marina.</title>
        <authorList>
            <person name="Swingley W.D."/>
            <person name="Chen M."/>
            <person name="Cheung P.C."/>
            <person name="Conrad A.L."/>
            <person name="Dejesa L.C."/>
            <person name="Hao J."/>
            <person name="Honchak B.M."/>
            <person name="Karbach L.E."/>
            <person name="Kurdoglu A."/>
            <person name="Lahiri S."/>
            <person name="Mastrian S.D."/>
            <person name="Miyashita H."/>
            <person name="Page L."/>
            <person name="Ramakrishna P."/>
            <person name="Satoh S."/>
            <person name="Sattley W.M."/>
            <person name="Shimada Y."/>
            <person name="Taylor H.L."/>
            <person name="Tomo T."/>
            <person name="Tsuchiya T."/>
            <person name="Wang Z.T."/>
            <person name="Raymond J."/>
            <person name="Mimuro M."/>
            <person name="Blankenship R.E."/>
            <person name="Touchman J.W."/>
        </authorList>
    </citation>
    <scope>NUCLEOTIDE SEQUENCE [LARGE SCALE GENOMIC DNA]</scope>
    <source>
        <strain evidence="4">MBIC 11017</strain>
    </source>
</reference>
<dbReference type="Gene3D" id="3.30.1330.60">
    <property type="entry name" value="OmpA-like domain"/>
    <property type="match status" value="1"/>
</dbReference>
<organism evidence="3 4">
    <name type="scientific">Acaryochloris marina (strain MBIC 11017)</name>
    <dbReference type="NCBI Taxonomy" id="329726"/>
    <lineage>
        <taxon>Bacteria</taxon>
        <taxon>Bacillati</taxon>
        <taxon>Cyanobacteriota</taxon>
        <taxon>Cyanophyceae</taxon>
        <taxon>Acaryochloridales</taxon>
        <taxon>Acaryochloridaceae</taxon>
        <taxon>Acaryochloris</taxon>
    </lineage>
</organism>
<evidence type="ECO:0000256" key="1">
    <source>
        <dbReference type="SAM" id="MobiDB-lite"/>
    </source>
</evidence>
<dbReference type="KEGG" id="amr:AM1_1475"/>
<feature type="transmembrane region" description="Helical" evidence="2">
    <location>
        <begin position="72"/>
        <end position="93"/>
    </location>
</feature>
<evidence type="ECO:0000256" key="2">
    <source>
        <dbReference type="SAM" id="Phobius"/>
    </source>
</evidence>
<evidence type="ECO:0000313" key="3">
    <source>
        <dbReference type="EMBL" id="ABW26503.1"/>
    </source>
</evidence>
<gene>
    <name evidence="3" type="ordered locus">AM1_1475</name>
</gene>
<dbReference type="AlphaFoldDB" id="B0C7W2"/>
<protein>
    <submittedName>
        <fullName evidence="3">Hypothetical periplasmic protein, ABC-type nitrate/sulfonate/bicarbonate transport system</fullName>
    </submittedName>
</protein>